<reference evidence="1 2" key="1">
    <citation type="submission" date="2023-04" db="EMBL/GenBank/DDBJ databases">
        <title>Complete genome sequence of Alisedimentitalea scapharcae.</title>
        <authorList>
            <person name="Rong J.-C."/>
            <person name="Yi M.-L."/>
            <person name="Zhao Q."/>
        </authorList>
    </citation>
    <scope>NUCLEOTIDE SEQUENCE [LARGE SCALE GENOMIC DNA]</scope>
    <source>
        <strain evidence="1 2">KCTC 42119</strain>
    </source>
</reference>
<keyword evidence="1" id="KW-0547">Nucleotide-binding</keyword>
<evidence type="ECO:0000313" key="1">
    <source>
        <dbReference type="EMBL" id="WZK89126.1"/>
    </source>
</evidence>
<keyword evidence="1" id="KW-0067">ATP-binding</keyword>
<evidence type="ECO:0000313" key="2">
    <source>
        <dbReference type="Proteomes" id="UP001623232"/>
    </source>
</evidence>
<dbReference type="EMBL" id="CP123584">
    <property type="protein sequence ID" value="WZK89126.1"/>
    <property type="molecule type" value="Genomic_DNA"/>
</dbReference>
<keyword evidence="2" id="KW-1185">Reference proteome</keyword>
<name>A0ABZ2XSR2_9RHOB</name>
<gene>
    <name evidence="1" type="ORF">QEZ52_00840</name>
</gene>
<dbReference type="RefSeq" id="WP_406647079.1">
    <property type="nucleotide sequence ID" value="NZ_CP123584.1"/>
</dbReference>
<organism evidence="1 2">
    <name type="scientific">Aliisedimentitalea scapharcae</name>
    <dbReference type="NCBI Taxonomy" id="1524259"/>
    <lineage>
        <taxon>Bacteria</taxon>
        <taxon>Pseudomonadati</taxon>
        <taxon>Pseudomonadota</taxon>
        <taxon>Alphaproteobacteria</taxon>
        <taxon>Rhodobacterales</taxon>
        <taxon>Roseobacteraceae</taxon>
        <taxon>Aliisedimentitalea</taxon>
    </lineage>
</organism>
<dbReference type="GO" id="GO:0005524">
    <property type="term" value="F:ATP binding"/>
    <property type="evidence" value="ECO:0007669"/>
    <property type="project" value="UniProtKB-KW"/>
</dbReference>
<protein>
    <submittedName>
        <fullName evidence="1">ABC transporter ATP-binding protein</fullName>
    </submittedName>
</protein>
<sequence>MTIAHLLEDFAIPFDGSQIFTLSEDALEDQRLASFEQGYSAGWDDAVKARDQETGQISANLASNLEDLSFTYNEALTQMTDCLTPFFRGLADVVLPETMALSFGHHIAEEMAKMGRDQAEQPVFVVVSPNDKAVVQSVLSEQAGMNARIEGDPLLGAGQAYVRIGNREREINCDSLVTSIRQSIDTFLYQNQEDLKHG</sequence>
<dbReference type="Proteomes" id="UP001623232">
    <property type="component" value="Chromosome"/>
</dbReference>
<proteinExistence type="predicted"/>
<accession>A0ABZ2XSR2</accession>